<dbReference type="RefSeq" id="WP_024245512.1">
    <property type="nucleotide sequence ID" value="NZ_AP022544.1"/>
</dbReference>
<dbReference type="Proteomes" id="UP000859822">
    <property type="component" value="Unassembled WGS sequence"/>
</dbReference>
<dbReference type="InterPro" id="IPR026988">
    <property type="entry name" value="YaaC-like"/>
</dbReference>
<dbReference type="Proteomes" id="UP000843571">
    <property type="component" value="Unassembled WGS sequence"/>
</dbReference>
<sequence length="346" mass="40176">MMNIKPLKIRNKVMKPHKASLNPDLTARNVLTYSHWDFVELWLKRNEKDEALFYWEQAKVFNQAANGLPNQSAPLLHYYSFMNAVKALLSSRNINFKQHHGVARGENAAQIDNLSDIKVKIKNEGILPSFSKYIDGTSHEGVYNIKNLFSGLPYIHRTYCLTYDVTDDIFIPLIDAEFVLNESDNSLFFTAILSKDFRFDTVFDILPPAFELFEREKYKIKSVESLLDFNENQSSNMPQLTEFHQKIRRNLYYINGAETLWYLKRKNNQSEHTSVSISPLVITLAAMHRLSELCRYDPLKLRQLLNEKENWIIAEFIQQSPSQFIDAISSEITGHQFLIPNVRSAS</sequence>
<proteinExistence type="predicted"/>
<protein>
    <recommendedName>
        <fullName evidence="3">YaaC-like Protein</fullName>
    </recommendedName>
</protein>
<reference evidence="1" key="2">
    <citation type="submission" date="2020-01" db="EMBL/GenBank/DDBJ databases">
        <authorList>
            <consortium name="NCBI Pathogen Detection Project"/>
        </authorList>
    </citation>
    <scope>NUCLEOTIDE SEQUENCE</scope>
    <source>
        <strain evidence="2">489-16</strain>
        <strain evidence="1">C0382</strain>
    </source>
</reference>
<gene>
    <name evidence="1" type="ORF">HIE29_004884</name>
    <name evidence="2" type="ORF">IFC14_003649</name>
</gene>
<dbReference type="Pfam" id="PF14175">
    <property type="entry name" value="YaaC"/>
    <property type="match status" value="1"/>
</dbReference>
<dbReference type="EMBL" id="DABUHV010000022">
    <property type="protein sequence ID" value="HAN4355166.1"/>
    <property type="molecule type" value="Genomic_DNA"/>
</dbReference>
<evidence type="ECO:0000313" key="2">
    <source>
        <dbReference type="EMBL" id="HAN4355166.1"/>
    </source>
</evidence>
<reference evidence="1" key="1">
    <citation type="journal article" date="2018" name="Genome Biol.">
        <title>SKESA: strategic k-mer extension for scrupulous assemblies.</title>
        <authorList>
            <person name="Souvorov A."/>
            <person name="Agarwala R."/>
            <person name="Lipman D.J."/>
        </authorList>
    </citation>
    <scope>NUCLEOTIDE SEQUENCE [LARGE SCALE GENOMIC DNA]</scope>
    <source>
        <strain evidence="2">489-16</strain>
        <strain evidence="1">C0382</strain>
    </source>
</reference>
<dbReference type="AlphaFoldDB" id="A0A383JCZ6"/>
<comment type="caution">
    <text evidence="1">The sequence shown here is derived from an EMBL/GenBank/DDBJ whole genome shotgun (WGS) entry which is preliminary data.</text>
</comment>
<organism evidence="1">
    <name type="scientific">Escherichia coli</name>
    <dbReference type="NCBI Taxonomy" id="562"/>
    <lineage>
        <taxon>Bacteria</taxon>
        <taxon>Pseudomonadati</taxon>
        <taxon>Pseudomonadota</taxon>
        <taxon>Gammaproteobacteria</taxon>
        <taxon>Enterobacterales</taxon>
        <taxon>Enterobacteriaceae</taxon>
        <taxon>Escherichia</taxon>
    </lineage>
</organism>
<name>A0A383JCZ6_ECOLX</name>
<evidence type="ECO:0008006" key="3">
    <source>
        <dbReference type="Google" id="ProtNLM"/>
    </source>
</evidence>
<evidence type="ECO:0000313" key="1">
    <source>
        <dbReference type="EMBL" id="HAH7771348.1"/>
    </source>
</evidence>
<accession>A0A383JCZ6</accession>
<dbReference type="EMBL" id="DABCJL010000017">
    <property type="protein sequence ID" value="HAH7771348.1"/>
    <property type="molecule type" value="Genomic_DNA"/>
</dbReference>